<dbReference type="Proteomes" id="UP000765160">
    <property type="component" value="Unassembled WGS sequence"/>
</dbReference>
<dbReference type="Gene3D" id="3.30.70.270">
    <property type="match status" value="1"/>
</dbReference>
<evidence type="ECO:0000313" key="3">
    <source>
        <dbReference type="EMBL" id="NKE47827.1"/>
    </source>
</evidence>
<dbReference type="RefSeq" id="WP_168053568.1">
    <property type="nucleotide sequence ID" value="NZ_JAATJR010000007.1"/>
</dbReference>
<dbReference type="InterPro" id="IPR052155">
    <property type="entry name" value="Biofilm_reg_signaling"/>
</dbReference>
<dbReference type="NCBIfam" id="TIGR00254">
    <property type="entry name" value="GGDEF"/>
    <property type="match status" value="1"/>
</dbReference>
<keyword evidence="4" id="KW-1185">Reference proteome</keyword>
<dbReference type="PROSITE" id="PS50887">
    <property type="entry name" value="GGDEF"/>
    <property type="match status" value="1"/>
</dbReference>
<name>A0ABX1F6A5_9PROT</name>
<dbReference type="InterPro" id="IPR000160">
    <property type="entry name" value="GGDEF_dom"/>
</dbReference>
<proteinExistence type="predicted"/>
<dbReference type="CDD" id="cd01949">
    <property type="entry name" value="GGDEF"/>
    <property type="match status" value="1"/>
</dbReference>
<dbReference type="InterPro" id="IPR035965">
    <property type="entry name" value="PAS-like_dom_sf"/>
</dbReference>
<dbReference type="InterPro" id="IPR043128">
    <property type="entry name" value="Rev_trsase/Diguanyl_cyclase"/>
</dbReference>
<dbReference type="InterPro" id="IPR029787">
    <property type="entry name" value="Nucleotide_cyclase"/>
</dbReference>
<organism evidence="3 4">
    <name type="scientific">Falsiroseomonas frigidaquae</name>
    <dbReference type="NCBI Taxonomy" id="487318"/>
    <lineage>
        <taxon>Bacteria</taxon>
        <taxon>Pseudomonadati</taxon>
        <taxon>Pseudomonadota</taxon>
        <taxon>Alphaproteobacteria</taxon>
        <taxon>Acetobacterales</taxon>
        <taxon>Roseomonadaceae</taxon>
        <taxon>Falsiroseomonas</taxon>
    </lineage>
</organism>
<dbReference type="Pfam" id="PF00563">
    <property type="entry name" value="EAL"/>
    <property type="match status" value="1"/>
</dbReference>
<dbReference type="EMBL" id="JAAVTX010000007">
    <property type="protein sequence ID" value="NKE47827.1"/>
    <property type="molecule type" value="Genomic_DNA"/>
</dbReference>
<dbReference type="SMART" id="SM00267">
    <property type="entry name" value="GGDEF"/>
    <property type="match status" value="1"/>
</dbReference>
<dbReference type="InterPro" id="IPR035919">
    <property type="entry name" value="EAL_sf"/>
</dbReference>
<evidence type="ECO:0000259" key="2">
    <source>
        <dbReference type="PROSITE" id="PS50887"/>
    </source>
</evidence>
<dbReference type="CDD" id="cd00130">
    <property type="entry name" value="PAS"/>
    <property type="match status" value="1"/>
</dbReference>
<dbReference type="InterPro" id="IPR000014">
    <property type="entry name" value="PAS"/>
</dbReference>
<protein>
    <submittedName>
        <fullName evidence="3">EAL domain-containing protein</fullName>
    </submittedName>
</protein>
<dbReference type="SUPFAM" id="SSF141868">
    <property type="entry name" value="EAL domain-like"/>
    <property type="match status" value="1"/>
</dbReference>
<dbReference type="SUPFAM" id="SSF55785">
    <property type="entry name" value="PYP-like sensor domain (PAS domain)"/>
    <property type="match status" value="2"/>
</dbReference>
<dbReference type="PANTHER" id="PTHR44757:SF2">
    <property type="entry name" value="BIOFILM ARCHITECTURE MAINTENANCE PROTEIN MBAA"/>
    <property type="match status" value="1"/>
</dbReference>
<dbReference type="CDD" id="cd01948">
    <property type="entry name" value="EAL"/>
    <property type="match status" value="1"/>
</dbReference>
<feature type="domain" description="GGDEF" evidence="2">
    <location>
        <begin position="285"/>
        <end position="419"/>
    </location>
</feature>
<evidence type="ECO:0000313" key="4">
    <source>
        <dbReference type="Proteomes" id="UP000765160"/>
    </source>
</evidence>
<dbReference type="PANTHER" id="PTHR44757">
    <property type="entry name" value="DIGUANYLATE CYCLASE DGCP"/>
    <property type="match status" value="1"/>
</dbReference>
<dbReference type="PROSITE" id="PS50883">
    <property type="entry name" value="EAL"/>
    <property type="match status" value="1"/>
</dbReference>
<dbReference type="Pfam" id="PF00990">
    <property type="entry name" value="GGDEF"/>
    <property type="match status" value="1"/>
</dbReference>
<reference evidence="3 4" key="1">
    <citation type="submission" date="2020-03" db="EMBL/GenBank/DDBJ databases">
        <title>Roseomonas selenitidurans sp. nov. isolated from soil.</title>
        <authorList>
            <person name="Liu H."/>
        </authorList>
    </citation>
    <scope>NUCLEOTIDE SEQUENCE [LARGE SCALE GENOMIC DNA]</scope>
    <source>
        <strain evidence="3 4">JCM 15073</strain>
    </source>
</reference>
<dbReference type="Gene3D" id="3.20.20.450">
    <property type="entry name" value="EAL domain"/>
    <property type="match status" value="1"/>
</dbReference>
<evidence type="ECO:0000259" key="1">
    <source>
        <dbReference type="PROSITE" id="PS50883"/>
    </source>
</evidence>
<dbReference type="InterPro" id="IPR001633">
    <property type="entry name" value="EAL_dom"/>
</dbReference>
<dbReference type="SMART" id="SM00052">
    <property type="entry name" value="EAL"/>
    <property type="match status" value="1"/>
</dbReference>
<gene>
    <name evidence="3" type="ORF">HB662_23830</name>
</gene>
<comment type="caution">
    <text evidence="3">The sequence shown here is derived from an EMBL/GenBank/DDBJ whole genome shotgun (WGS) entry which is preliminary data.</text>
</comment>
<dbReference type="SUPFAM" id="SSF55073">
    <property type="entry name" value="Nucleotide cyclase"/>
    <property type="match status" value="1"/>
</dbReference>
<dbReference type="Gene3D" id="3.30.450.20">
    <property type="entry name" value="PAS domain"/>
    <property type="match status" value="1"/>
</dbReference>
<accession>A0ABX1F6A5</accession>
<feature type="domain" description="EAL" evidence="1">
    <location>
        <begin position="428"/>
        <end position="678"/>
    </location>
</feature>
<sequence>MDRTDGAGAPAGSGLPLAWRDQSHVLDRLVTAVWIFDIDHCRVVWANAAALDAWSAPSLAELQARDLKADMSPAVARRLRQYQGDFISHDATFTEIWTLYPHSVPRPLEVRLSGALLDDDRMAMLCEARDEASLQPEALRSADALLHTKLMISLHDLDGRTLYCNPAARASFDTPHQDLPSRFLHRRDYERMMEQIHSDAEAGLIAEVICAAGQRWHELTARSCHDPVSGRPSILVSETDVTELKEAEALAQSRAHHDPLTGLPNRLAMPARFGALVRKAEQRGARIGVLFIDLDQFKAVNDTLGHLHGDGVLMEVARRLSELRCEDDAVIRLGGDEFLFLATEGPEEPDRVEALAKRILERLALPVHGERRKLMVTPSVGIACFPHHGTNAQILMQRADLAMYEAKSGGRNQYRFFDETMRNQREEELELLADLREALRAGHILPYYQPRYSPCTRRVVAVEALARWMHPERGLILPSEFIPLSEKSGLINQIGLTILEQAVRQRCEWQRQGMDVSVSVNVSLRQLCEADFAATVQRILEADGCDPRRLELEVTETLLLEENPAVARNLEKVRLLGIRIAIDDFGTGYSNLARLNEMAVDCIKIDRSLIQGLPRNEEIVRLVIAMCNFMQVTIVAEGIETLAMAEWAHRHGCHELQGYFYSCPVEAGQMEGLLRGEPGLAQPARTRAWIGDQIGRTRIVTAPA</sequence>